<dbReference type="NCBIfam" id="TIGR00231">
    <property type="entry name" value="small_GTP"/>
    <property type="match status" value="1"/>
</dbReference>
<dbReference type="Proteomes" id="UP000528322">
    <property type="component" value="Unassembled WGS sequence"/>
</dbReference>
<dbReference type="HAMAP" id="MF_00379">
    <property type="entry name" value="GTPase_MnmE"/>
    <property type="match status" value="1"/>
</dbReference>
<name>A0A7W7Y367_9BACT</name>
<dbReference type="Gene3D" id="1.20.120.430">
    <property type="entry name" value="tRNA modification GTPase MnmE domain 2"/>
    <property type="match status" value="1"/>
</dbReference>
<evidence type="ECO:0000259" key="12">
    <source>
        <dbReference type="PROSITE" id="PS51709"/>
    </source>
</evidence>
<comment type="similarity">
    <text evidence="1 10 11">Belongs to the TRAFAC class TrmE-Era-EngA-EngB-Septin-like GTPase superfamily. TrmE GTPase family.</text>
</comment>
<dbReference type="CDD" id="cd14858">
    <property type="entry name" value="TrmE_N"/>
    <property type="match status" value="1"/>
</dbReference>
<keyword evidence="7 10" id="KW-0460">Magnesium</keyword>
<dbReference type="Pfam" id="PF12631">
    <property type="entry name" value="MnmE_helical"/>
    <property type="match status" value="1"/>
</dbReference>
<dbReference type="RefSeq" id="WP_183729346.1">
    <property type="nucleotide sequence ID" value="NZ_JACHID010000002.1"/>
</dbReference>
<feature type="binding site" evidence="10">
    <location>
        <position position="250"/>
    </location>
    <ligand>
        <name>K(+)</name>
        <dbReference type="ChEBI" id="CHEBI:29103"/>
    </ligand>
</feature>
<dbReference type="InterPro" id="IPR025867">
    <property type="entry name" value="MnmE_helical"/>
</dbReference>
<dbReference type="Pfam" id="PF10396">
    <property type="entry name" value="TrmE_N"/>
    <property type="match status" value="1"/>
</dbReference>
<evidence type="ECO:0000256" key="3">
    <source>
        <dbReference type="ARBA" id="ARBA00022694"/>
    </source>
</evidence>
<dbReference type="InterPro" id="IPR018948">
    <property type="entry name" value="GTP-bd_TrmE_N"/>
</dbReference>
<evidence type="ECO:0000256" key="7">
    <source>
        <dbReference type="ARBA" id="ARBA00022842"/>
    </source>
</evidence>
<reference evidence="13 14" key="1">
    <citation type="submission" date="2020-08" db="EMBL/GenBank/DDBJ databases">
        <title>Genomic Encyclopedia of Type Strains, Phase IV (KMG-IV): sequencing the most valuable type-strain genomes for metagenomic binning, comparative biology and taxonomic classification.</title>
        <authorList>
            <person name="Goeker M."/>
        </authorList>
    </citation>
    <scope>NUCLEOTIDE SEQUENCE [LARGE SCALE GENOMIC DNA]</scope>
    <source>
        <strain evidence="13 14">DSM 22071</strain>
    </source>
</reference>
<feature type="binding site" evidence="10">
    <location>
        <position position="231"/>
    </location>
    <ligand>
        <name>K(+)</name>
        <dbReference type="ChEBI" id="CHEBI:29103"/>
    </ligand>
</feature>
<feature type="binding site" evidence="10">
    <location>
        <begin position="275"/>
        <end position="278"/>
    </location>
    <ligand>
        <name>GTP</name>
        <dbReference type="ChEBI" id="CHEBI:37565"/>
    </ligand>
</feature>
<dbReference type="GO" id="GO:0046872">
    <property type="term" value="F:metal ion binding"/>
    <property type="evidence" value="ECO:0007669"/>
    <property type="project" value="UniProtKB-KW"/>
</dbReference>
<dbReference type="NCBIfam" id="NF003661">
    <property type="entry name" value="PRK05291.1-3"/>
    <property type="match status" value="1"/>
</dbReference>
<sequence length="458" mass="50437">MTFHDTIAAIATAPGEGAVAIVRISGPEALEVFRHCFRRPGGRGLPHPKPRHLYLGWVQDSQQQVLDQVLGVSMPGPHSFTGEDVVEFHCHGGSLVAGTVLEACLEHCRLAEPGEFSRRAFLAGKLDLTQAQAIIDVIRSKTPEAVRIANDVMQGRLRRTLTDLRQELIAIQSQLEATIEFAEEDIAPESEEHLCQRMEAVLGSVDSLLRGARTGMLMRQGAVVTIVGKPNVGKSSLLNSLCRSERSIVTPIPGTTRDVVEQYVDIQGLPVKLLDTAGLRDSGDTVEQLGMERTRSAIAGADLVLWLLDRSRAAGEEDRRIASLLKDRPCLALMNKSDLPAVMEPEFMAALPADRTLSISLLDDTDVQQVESAIYQQLCGRHHEARSDMLLSRTRQRDSLIRARESLEHAKHTLQQQLGYELVSMDLQHACTYLGEIMGEVVTDDVLDEIFSEFCIGK</sequence>
<keyword evidence="3 10" id="KW-0819">tRNA processing</keyword>
<dbReference type="InterPro" id="IPR031168">
    <property type="entry name" value="G_TrmE"/>
</dbReference>
<keyword evidence="4 10" id="KW-0479">Metal-binding</keyword>
<evidence type="ECO:0000313" key="13">
    <source>
        <dbReference type="EMBL" id="MBB5021169.1"/>
    </source>
</evidence>
<dbReference type="PROSITE" id="PS51709">
    <property type="entry name" value="G_TRME"/>
    <property type="match status" value="1"/>
</dbReference>
<accession>A0A7W7Y367</accession>
<feature type="binding site" evidence="10">
    <location>
        <position position="125"/>
    </location>
    <ligand>
        <name>(6S)-5-formyl-5,6,7,8-tetrahydrofolate</name>
        <dbReference type="ChEBI" id="CHEBI:57457"/>
    </ligand>
</feature>
<evidence type="ECO:0000256" key="8">
    <source>
        <dbReference type="ARBA" id="ARBA00022958"/>
    </source>
</evidence>
<dbReference type="InterPro" id="IPR027266">
    <property type="entry name" value="TrmE/GcvT-like"/>
</dbReference>
<comment type="cofactor">
    <cofactor evidence="10">
        <name>K(+)</name>
        <dbReference type="ChEBI" id="CHEBI:29103"/>
    </cofactor>
    <text evidence="10">Binds 1 potassium ion per subunit.</text>
</comment>
<dbReference type="PANTHER" id="PTHR42714:SF2">
    <property type="entry name" value="TRNA MODIFICATION GTPASE GTPBP3, MITOCHONDRIAL"/>
    <property type="match status" value="1"/>
</dbReference>
<dbReference type="AlphaFoldDB" id="A0A7W7Y367"/>
<comment type="function">
    <text evidence="10">Exhibits a very high intrinsic GTPase hydrolysis rate. Involved in the addition of a carboxymethylaminomethyl (cmnm) group at the wobble position (U34) of certain tRNAs, forming tRNA-cmnm(5)s(2)U34.</text>
</comment>
<gene>
    <name evidence="10" type="primary">mnmE</name>
    <name evidence="10" type="synonym">trmE</name>
    <name evidence="13" type="ORF">HNR37_000475</name>
</gene>
<dbReference type="SUPFAM" id="SSF116878">
    <property type="entry name" value="TrmE connector domain"/>
    <property type="match status" value="1"/>
</dbReference>
<dbReference type="GO" id="GO:0005829">
    <property type="term" value="C:cytosol"/>
    <property type="evidence" value="ECO:0007669"/>
    <property type="project" value="TreeGrafter"/>
</dbReference>
<feature type="binding site" evidence="10">
    <location>
        <position position="252"/>
    </location>
    <ligand>
        <name>K(+)</name>
        <dbReference type="ChEBI" id="CHEBI:29103"/>
    </ligand>
</feature>
<evidence type="ECO:0000256" key="5">
    <source>
        <dbReference type="ARBA" id="ARBA00022741"/>
    </source>
</evidence>
<feature type="binding site" evidence="10">
    <location>
        <position position="255"/>
    </location>
    <ligand>
        <name>K(+)</name>
        <dbReference type="ChEBI" id="CHEBI:29103"/>
    </ligand>
</feature>
<dbReference type="GO" id="GO:0005525">
    <property type="term" value="F:GTP binding"/>
    <property type="evidence" value="ECO:0007669"/>
    <property type="project" value="UniProtKB-UniRule"/>
</dbReference>
<dbReference type="InterPro" id="IPR027417">
    <property type="entry name" value="P-loop_NTPase"/>
</dbReference>
<proteinExistence type="inferred from homology"/>
<feature type="binding site" evidence="10">
    <location>
        <begin position="231"/>
        <end position="236"/>
    </location>
    <ligand>
        <name>GTP</name>
        <dbReference type="ChEBI" id="CHEBI:37565"/>
    </ligand>
</feature>
<evidence type="ECO:0000256" key="11">
    <source>
        <dbReference type="RuleBase" id="RU003313"/>
    </source>
</evidence>
<dbReference type="SUPFAM" id="SSF103025">
    <property type="entry name" value="Folate-binding domain"/>
    <property type="match status" value="1"/>
</dbReference>
<comment type="caution">
    <text evidence="10">Lacks conserved residue(s) required for the propagation of feature annotation.</text>
</comment>
<dbReference type="NCBIfam" id="TIGR00450">
    <property type="entry name" value="mnmE_trmE_thdF"/>
    <property type="match status" value="1"/>
</dbReference>
<evidence type="ECO:0000256" key="6">
    <source>
        <dbReference type="ARBA" id="ARBA00022801"/>
    </source>
</evidence>
<evidence type="ECO:0000256" key="10">
    <source>
        <dbReference type="HAMAP-Rule" id="MF_00379"/>
    </source>
</evidence>
<keyword evidence="9 10" id="KW-0342">GTP-binding</keyword>
<keyword evidence="14" id="KW-1185">Reference proteome</keyword>
<evidence type="ECO:0000256" key="4">
    <source>
        <dbReference type="ARBA" id="ARBA00022723"/>
    </source>
</evidence>
<dbReference type="FunFam" id="3.40.50.300:FF:001376">
    <property type="entry name" value="tRNA modification GTPase MnmE"/>
    <property type="match status" value="1"/>
</dbReference>
<dbReference type="InterPro" id="IPR005225">
    <property type="entry name" value="Small_GTP-bd"/>
</dbReference>
<dbReference type="Gene3D" id="3.30.1360.120">
    <property type="entry name" value="Probable tRNA modification gtpase trme, domain 1"/>
    <property type="match status" value="1"/>
</dbReference>
<dbReference type="GO" id="GO:0003924">
    <property type="term" value="F:GTPase activity"/>
    <property type="evidence" value="ECO:0007669"/>
    <property type="project" value="UniProtKB-UniRule"/>
</dbReference>
<feature type="domain" description="TrmE-type G" evidence="12">
    <location>
        <begin position="221"/>
        <end position="379"/>
    </location>
</feature>
<comment type="caution">
    <text evidence="13">The sequence shown here is derived from an EMBL/GenBank/DDBJ whole genome shotgun (WGS) entry which is preliminary data.</text>
</comment>
<dbReference type="InterPro" id="IPR006073">
    <property type="entry name" value="GTP-bd"/>
</dbReference>
<evidence type="ECO:0000256" key="2">
    <source>
        <dbReference type="ARBA" id="ARBA00022490"/>
    </source>
</evidence>
<dbReference type="Gene3D" id="3.40.50.300">
    <property type="entry name" value="P-loop containing nucleotide triphosphate hydrolases"/>
    <property type="match status" value="1"/>
</dbReference>
<evidence type="ECO:0000256" key="9">
    <source>
        <dbReference type="ARBA" id="ARBA00023134"/>
    </source>
</evidence>
<keyword evidence="6 10" id="KW-0378">Hydrolase</keyword>
<feature type="binding site" evidence="10">
    <location>
        <begin position="250"/>
        <end position="256"/>
    </location>
    <ligand>
        <name>GTP</name>
        <dbReference type="ChEBI" id="CHEBI:37565"/>
    </ligand>
</feature>
<evidence type="ECO:0000256" key="1">
    <source>
        <dbReference type="ARBA" id="ARBA00011043"/>
    </source>
</evidence>
<keyword evidence="2 10" id="KW-0963">Cytoplasm</keyword>
<feature type="binding site" evidence="10">
    <location>
        <position position="23"/>
    </location>
    <ligand>
        <name>(6S)-5-formyl-5,6,7,8-tetrahydrofolate</name>
        <dbReference type="ChEBI" id="CHEBI:57457"/>
    </ligand>
</feature>
<comment type="subcellular location">
    <subcellularLocation>
        <location evidence="10">Cytoplasm</location>
    </subcellularLocation>
</comment>
<feature type="binding site" evidence="10">
    <location>
        <position position="235"/>
    </location>
    <ligand>
        <name>Mg(2+)</name>
        <dbReference type="ChEBI" id="CHEBI:18420"/>
    </ligand>
</feature>
<keyword evidence="5 10" id="KW-0547">Nucleotide-binding</keyword>
<keyword evidence="8 10" id="KW-0630">Potassium</keyword>
<dbReference type="InterPro" id="IPR004520">
    <property type="entry name" value="GTPase_MnmE"/>
</dbReference>
<evidence type="ECO:0000313" key="14">
    <source>
        <dbReference type="Proteomes" id="UP000528322"/>
    </source>
</evidence>
<dbReference type="EMBL" id="JACHID010000002">
    <property type="protein sequence ID" value="MBB5021169.1"/>
    <property type="molecule type" value="Genomic_DNA"/>
</dbReference>
<dbReference type="GO" id="GO:0002098">
    <property type="term" value="P:tRNA wobble uridine modification"/>
    <property type="evidence" value="ECO:0007669"/>
    <property type="project" value="TreeGrafter"/>
</dbReference>
<protein>
    <recommendedName>
        <fullName evidence="10">tRNA modification GTPase MnmE</fullName>
        <ecNumber evidence="10">3.6.-.-</ecNumber>
    </recommendedName>
</protein>
<feature type="binding site" evidence="10">
    <location>
        <position position="87"/>
    </location>
    <ligand>
        <name>(6S)-5-formyl-5,6,7,8-tetrahydrofolate</name>
        <dbReference type="ChEBI" id="CHEBI:57457"/>
    </ligand>
</feature>
<dbReference type="EC" id="3.6.-.-" evidence="10"/>
<feature type="binding site" evidence="10">
    <location>
        <position position="256"/>
    </location>
    <ligand>
        <name>Mg(2+)</name>
        <dbReference type="ChEBI" id="CHEBI:18420"/>
    </ligand>
</feature>
<organism evidence="13 14">
    <name type="scientific">Desulfurispira natronophila</name>
    <dbReference type="NCBI Taxonomy" id="682562"/>
    <lineage>
        <taxon>Bacteria</taxon>
        <taxon>Pseudomonadati</taxon>
        <taxon>Chrysiogenota</taxon>
        <taxon>Chrysiogenia</taxon>
        <taxon>Chrysiogenales</taxon>
        <taxon>Chrysiogenaceae</taxon>
        <taxon>Desulfurispira</taxon>
    </lineage>
</organism>
<dbReference type="CDD" id="cd04164">
    <property type="entry name" value="trmE"/>
    <property type="match status" value="1"/>
</dbReference>
<dbReference type="GO" id="GO:0030488">
    <property type="term" value="P:tRNA methylation"/>
    <property type="evidence" value="ECO:0007669"/>
    <property type="project" value="TreeGrafter"/>
</dbReference>
<feature type="binding site" evidence="10">
    <location>
        <position position="458"/>
    </location>
    <ligand>
        <name>(6S)-5-formyl-5,6,7,8-tetrahydrofolate</name>
        <dbReference type="ChEBI" id="CHEBI:57457"/>
    </ligand>
</feature>
<dbReference type="SUPFAM" id="SSF52540">
    <property type="entry name" value="P-loop containing nucleoside triphosphate hydrolases"/>
    <property type="match status" value="1"/>
</dbReference>
<dbReference type="PANTHER" id="PTHR42714">
    <property type="entry name" value="TRNA MODIFICATION GTPASE GTPBP3"/>
    <property type="match status" value="1"/>
</dbReference>
<dbReference type="Pfam" id="PF01926">
    <property type="entry name" value="MMR_HSR1"/>
    <property type="match status" value="1"/>
</dbReference>
<comment type="subunit">
    <text evidence="10">Homodimer. Heterotetramer of two MnmE and two MnmG subunits.</text>
</comment>
<dbReference type="InterPro" id="IPR027368">
    <property type="entry name" value="MnmE_dom2"/>
</dbReference>